<feature type="transmembrane region" description="Helical" evidence="10">
    <location>
        <begin position="50"/>
        <end position="71"/>
    </location>
</feature>
<dbReference type="PANTHER" id="PTHR34182:SF1">
    <property type="entry name" value="PROTEIN-EXPORT MEMBRANE PROTEIN SECG"/>
    <property type="match status" value="1"/>
</dbReference>
<evidence type="ECO:0000256" key="10">
    <source>
        <dbReference type="RuleBase" id="RU365087"/>
    </source>
</evidence>
<evidence type="ECO:0000256" key="1">
    <source>
        <dbReference type="ARBA" id="ARBA00004651"/>
    </source>
</evidence>
<evidence type="ECO:0000256" key="8">
    <source>
        <dbReference type="ARBA" id="ARBA00023010"/>
    </source>
</evidence>
<dbReference type="NCBIfam" id="TIGR00810">
    <property type="entry name" value="secG"/>
    <property type="match status" value="1"/>
</dbReference>
<comment type="function">
    <text evidence="10">Involved in protein export. Participates in an early event of protein translocation.</text>
</comment>
<comment type="caution">
    <text evidence="11">The sequence shown here is derived from an EMBL/GenBank/DDBJ whole genome shotgun (WGS) entry which is preliminary data.</text>
</comment>
<evidence type="ECO:0000256" key="6">
    <source>
        <dbReference type="ARBA" id="ARBA00022927"/>
    </source>
</evidence>
<dbReference type="PRINTS" id="PR01651">
    <property type="entry name" value="SECGEXPORT"/>
</dbReference>
<dbReference type="AlphaFoldDB" id="A0A1J4U755"/>
<evidence type="ECO:0000313" key="12">
    <source>
        <dbReference type="Proteomes" id="UP000181941"/>
    </source>
</evidence>
<keyword evidence="6 10" id="KW-0653">Protein transport</keyword>
<evidence type="ECO:0000256" key="2">
    <source>
        <dbReference type="ARBA" id="ARBA00008445"/>
    </source>
</evidence>
<protein>
    <recommendedName>
        <fullName evidence="10">Protein-export membrane protein SecG</fullName>
    </recommendedName>
</protein>
<keyword evidence="8 10" id="KW-0811">Translocation</keyword>
<dbReference type="InterPro" id="IPR004692">
    <property type="entry name" value="SecG"/>
</dbReference>
<dbReference type="EMBL" id="MNVC01000045">
    <property type="protein sequence ID" value="OIO18406.1"/>
    <property type="molecule type" value="Genomic_DNA"/>
</dbReference>
<proteinExistence type="inferred from homology"/>
<name>A0A1J4U755_9BACT</name>
<evidence type="ECO:0000256" key="7">
    <source>
        <dbReference type="ARBA" id="ARBA00022989"/>
    </source>
</evidence>
<comment type="subcellular location">
    <subcellularLocation>
        <location evidence="1 10">Cell membrane</location>
        <topology evidence="1 10">Multi-pass membrane protein</topology>
    </subcellularLocation>
</comment>
<comment type="similarity">
    <text evidence="2 10">Belongs to the SecG family.</text>
</comment>
<dbReference type="GO" id="GO:0005886">
    <property type="term" value="C:plasma membrane"/>
    <property type="evidence" value="ECO:0007669"/>
    <property type="project" value="UniProtKB-SubCell"/>
</dbReference>
<accession>A0A1J4U755</accession>
<dbReference type="Pfam" id="PF03840">
    <property type="entry name" value="SecG"/>
    <property type="match status" value="1"/>
</dbReference>
<feature type="transmembrane region" description="Helical" evidence="10">
    <location>
        <begin position="6"/>
        <end position="23"/>
    </location>
</feature>
<dbReference type="PANTHER" id="PTHR34182">
    <property type="entry name" value="PROTEIN-EXPORT MEMBRANE PROTEIN SECG"/>
    <property type="match status" value="1"/>
</dbReference>
<evidence type="ECO:0000256" key="5">
    <source>
        <dbReference type="ARBA" id="ARBA00022692"/>
    </source>
</evidence>
<evidence type="ECO:0000256" key="3">
    <source>
        <dbReference type="ARBA" id="ARBA00022448"/>
    </source>
</evidence>
<keyword evidence="3 10" id="KW-0813">Transport</keyword>
<evidence type="ECO:0000313" key="11">
    <source>
        <dbReference type="EMBL" id="OIO18406.1"/>
    </source>
</evidence>
<organism evidence="11 12">
    <name type="scientific">Candidatus Magasanikbacteria bacterium CG1_02_32_51</name>
    <dbReference type="NCBI Taxonomy" id="1805238"/>
    <lineage>
        <taxon>Bacteria</taxon>
        <taxon>Candidatus Magasanikiibacteriota</taxon>
    </lineage>
</organism>
<keyword evidence="7 10" id="KW-1133">Transmembrane helix</keyword>
<keyword evidence="9 10" id="KW-0472">Membrane</keyword>
<keyword evidence="4 10" id="KW-1003">Cell membrane</keyword>
<evidence type="ECO:0000256" key="9">
    <source>
        <dbReference type="ARBA" id="ARBA00023136"/>
    </source>
</evidence>
<dbReference type="GO" id="GO:0065002">
    <property type="term" value="P:intracellular protein transmembrane transport"/>
    <property type="evidence" value="ECO:0007669"/>
    <property type="project" value="TreeGrafter"/>
</dbReference>
<gene>
    <name evidence="11" type="ORF">AUJ23_03830</name>
</gene>
<dbReference type="GO" id="GO:0043952">
    <property type="term" value="P:protein transport by the Sec complex"/>
    <property type="evidence" value="ECO:0007669"/>
    <property type="project" value="TreeGrafter"/>
</dbReference>
<dbReference type="STRING" id="1805238.AUJ23_03830"/>
<dbReference type="GO" id="GO:0015450">
    <property type="term" value="F:protein-transporting ATPase activity"/>
    <property type="evidence" value="ECO:0007669"/>
    <property type="project" value="UniProtKB-UniRule"/>
</dbReference>
<sequence>MLKQILQIIQIILAIVLIIVVLLQQKGTGLGSAFGGSGTIHTTRRGIDKVLYQITIVVSVLFFLLAIVNLLF</sequence>
<dbReference type="Proteomes" id="UP000181941">
    <property type="component" value="Unassembled WGS sequence"/>
</dbReference>
<reference evidence="11 12" key="1">
    <citation type="journal article" date="2016" name="Environ. Microbiol.">
        <title>Genomic resolution of a cold subsurface aquifer community provides metabolic insights for novel microbes adapted to high CO concentrations.</title>
        <authorList>
            <person name="Probst A.J."/>
            <person name="Castelle C.J."/>
            <person name="Singh A."/>
            <person name="Brown C.T."/>
            <person name="Anantharaman K."/>
            <person name="Sharon I."/>
            <person name="Hug L.A."/>
            <person name="Burstein D."/>
            <person name="Emerson J.B."/>
            <person name="Thomas B.C."/>
            <person name="Banfield J.F."/>
        </authorList>
    </citation>
    <scope>NUCLEOTIDE SEQUENCE [LARGE SCALE GENOMIC DNA]</scope>
    <source>
        <strain evidence="11">CG1_02_32_51</strain>
    </source>
</reference>
<dbReference type="GO" id="GO:0009306">
    <property type="term" value="P:protein secretion"/>
    <property type="evidence" value="ECO:0007669"/>
    <property type="project" value="UniProtKB-UniRule"/>
</dbReference>
<evidence type="ECO:0000256" key="4">
    <source>
        <dbReference type="ARBA" id="ARBA00022475"/>
    </source>
</evidence>
<keyword evidence="5 10" id="KW-0812">Transmembrane</keyword>